<evidence type="ECO:0000313" key="3">
    <source>
        <dbReference type="Proteomes" id="UP000056322"/>
    </source>
</evidence>
<dbReference type="HOGENOM" id="CLU_123889_1_0_4"/>
<dbReference type="KEGG" id="mbac:BN1209_1479"/>
<dbReference type="Proteomes" id="UP000056322">
    <property type="component" value="Chromosome 1"/>
</dbReference>
<accession>A0A0B7IWA5</accession>
<evidence type="ECO:0008006" key="4">
    <source>
        <dbReference type="Google" id="ProtNLM"/>
    </source>
</evidence>
<gene>
    <name evidence="2" type="ORF">BN1209_1479</name>
</gene>
<proteinExistence type="predicted"/>
<evidence type="ECO:0000313" key="2">
    <source>
        <dbReference type="EMBL" id="CEN56516.1"/>
    </source>
</evidence>
<keyword evidence="1" id="KW-0732">Signal</keyword>
<protein>
    <recommendedName>
        <fullName evidence="4">DUF2946 domain-containing protein</fullName>
    </recommendedName>
</protein>
<feature type="chain" id="PRO_5002130470" description="DUF2946 domain-containing protein" evidence="1">
    <location>
        <begin position="31"/>
        <end position="134"/>
    </location>
</feature>
<sequence length="134" mass="14444">MFTRYAKRLTSWIAIAAVVFASLAPSISHAFSVKNNRPTMLQEICSAQGTKRLIAVDLAVDTQKAPSQNQVAMHFEHCPYCATHAGSTAIPTSPITLFLAEINATQLIEIHAQVLPSAFHQVTPPSHAPPALSI</sequence>
<dbReference type="EMBL" id="LN794158">
    <property type="protein sequence ID" value="CEN56516.1"/>
    <property type="molecule type" value="Genomic_DNA"/>
</dbReference>
<reference evidence="3" key="1">
    <citation type="submission" date="2014-12" db="EMBL/GenBank/DDBJ databases">
        <authorList>
            <person name="Salcher M.M."/>
        </authorList>
    </citation>
    <scope>NUCLEOTIDE SEQUENCE [LARGE SCALE GENOMIC DNA]</scope>
    <source>
        <strain evidence="3">MMS-10A-171</strain>
    </source>
</reference>
<keyword evidence="3" id="KW-1185">Reference proteome</keyword>
<dbReference type="AlphaFoldDB" id="A0A0B7IWA5"/>
<evidence type="ECO:0000256" key="1">
    <source>
        <dbReference type="SAM" id="SignalP"/>
    </source>
</evidence>
<dbReference type="STRING" id="1581680.BN1209_1479"/>
<organism evidence="2 3">
    <name type="scientific">Candidatus Methylopumilus turicensis</name>
    <dbReference type="NCBI Taxonomy" id="1581680"/>
    <lineage>
        <taxon>Bacteria</taxon>
        <taxon>Pseudomonadati</taxon>
        <taxon>Pseudomonadota</taxon>
        <taxon>Betaproteobacteria</taxon>
        <taxon>Nitrosomonadales</taxon>
        <taxon>Methylophilaceae</taxon>
        <taxon>Candidatus Methylopumilus</taxon>
    </lineage>
</organism>
<feature type="signal peptide" evidence="1">
    <location>
        <begin position="1"/>
        <end position="30"/>
    </location>
</feature>
<dbReference type="RefSeq" id="WP_052661126.1">
    <property type="nucleotide sequence ID" value="NZ_LN794158.1"/>
</dbReference>
<dbReference type="InterPro" id="IPR021333">
    <property type="entry name" value="DUF2946"/>
</dbReference>
<dbReference type="Pfam" id="PF11162">
    <property type="entry name" value="DUF2946"/>
    <property type="match status" value="1"/>
</dbReference>
<dbReference type="OrthoDB" id="8536886at2"/>
<name>A0A0B7IWA5_9PROT</name>